<keyword evidence="5 9" id="KW-0798">TonB box</keyword>
<name>A0A2P7R064_9SPHN</name>
<dbReference type="SUPFAM" id="SSF56935">
    <property type="entry name" value="Porins"/>
    <property type="match status" value="1"/>
</dbReference>
<reference evidence="14 15" key="1">
    <citation type="submission" date="2018-03" db="EMBL/GenBank/DDBJ databases">
        <title>The draft genome of Sphingosinicella sp. GL-C-18.</title>
        <authorList>
            <person name="Liu L."/>
            <person name="Li L."/>
            <person name="Liang L."/>
            <person name="Zhang X."/>
            <person name="Wang T."/>
        </authorList>
    </citation>
    <scope>NUCLEOTIDE SEQUENCE [LARGE SCALE GENOMIC DNA]</scope>
    <source>
        <strain evidence="14 15">GL-C-18</strain>
    </source>
</reference>
<dbReference type="Pfam" id="PF07715">
    <property type="entry name" value="Plug"/>
    <property type="match status" value="1"/>
</dbReference>
<feature type="chain" id="PRO_5015156368" evidence="11">
    <location>
        <begin position="26"/>
        <end position="1029"/>
    </location>
</feature>
<feature type="domain" description="TonB-dependent receptor plug" evidence="13">
    <location>
        <begin position="67"/>
        <end position="178"/>
    </location>
</feature>
<dbReference type="PROSITE" id="PS52016">
    <property type="entry name" value="TONB_DEPENDENT_REC_3"/>
    <property type="match status" value="1"/>
</dbReference>
<sequence>MTKTSESLLRTTALLAIVTASPALAGQAATQQTQDAVASQSEDTPEARSDEGPIVVTGSRIAREGFDASTPVSLVDQTDIQLSGRTNLEEILGETPQFIPSTNGGATGNTVPGGTADINLRGFGATRNLVLVNGRRFAISGPDQVTDINTIPSSLVERIEIVTGGSSAVYGSDAITGVVNFLMRDDFEGVELRGQHNSDSATWTPNYSVDLTVGGNFSEGRGNVVVSANYLKRRGITRGDRGGFAFLSLQDGCVAPGTGSSRTPGTPFPVPGGQTCSQAGGEPGFIAGGSGDIPNGRFSGIPAFGGANAALNEAYAAAGLSGLGSRGFTFDDAGAAARPALTPQDDYNLAPDNYLVVPQERMMINSFSHFDFAPAITGYLELHYSRNTIAAQLAPSNLGVPTLFDVNNPYLTPQLREVLRQLDLAETGTTTVASGPARRTTVRGDGLAVITAGRRYQEVGPRQADTIRNTYRAAIGFRGDIGDASPGFLRDLKYDVYYSYARTDTTEKLENALSRSGIQAALLSVGGAPPVCNIFGQNVSDACADAVRVRATNNTSAKLQVAAATLAGTMFDMPAGPVGFSLGVEWRKSSAEFSPDQVLSSGDVAGFNPGLPTGGSVTAKEIYGEVRIPLLDELPLVQSLTANAAFRYSDYDLSGVGGVWTYLGGLDWRVDDNIAFRGQYQRAIRAPNVNELFGGTQRIVGSAIDPCSSRQPVSQQNAAVRQVCIATGVPAPLVFTDGVQPNSIIPGDFGGNPSVGEEVSDTWTVGAVLTPRFLPNLRMSVDYFNINLEGAISPLGGGLNNTLNLCYNILQDPESEFCQAINRDPNSGAMNDPFVPQIRSANTGALKTSGIDFALRYRIDLASGLFAGGSRIDISTDWTWTNELTSTPVQAFPDIKNHCVGAFGSTCGEPVPEFRGVTRISWDTGPLTLSGRHRFIDSVTVDRYLLPSRAGTTAPALADLVYPKLPAKHYFDLSFTYDLLNNLQLFGGANNIFNARPPVVGSSQVRNNTFAATYDTLGTEVFLGASVKF</sequence>
<keyword evidence="2 8" id="KW-0813">Transport</keyword>
<proteinExistence type="inferred from homology"/>
<accession>A0A2P7R064</accession>
<evidence type="ECO:0000313" key="15">
    <source>
        <dbReference type="Proteomes" id="UP000241167"/>
    </source>
</evidence>
<feature type="domain" description="TonB-dependent receptor-like beta-barrel" evidence="12">
    <location>
        <begin position="441"/>
        <end position="992"/>
    </location>
</feature>
<evidence type="ECO:0000256" key="4">
    <source>
        <dbReference type="ARBA" id="ARBA00022692"/>
    </source>
</evidence>
<evidence type="ECO:0000256" key="8">
    <source>
        <dbReference type="PROSITE-ProRule" id="PRU01360"/>
    </source>
</evidence>
<dbReference type="Pfam" id="PF00593">
    <property type="entry name" value="TonB_dep_Rec_b-barrel"/>
    <property type="match status" value="1"/>
</dbReference>
<dbReference type="InterPro" id="IPR012910">
    <property type="entry name" value="Plug_dom"/>
</dbReference>
<gene>
    <name evidence="14" type="ORF">C7I55_01215</name>
</gene>
<keyword evidence="4 8" id="KW-0812">Transmembrane</keyword>
<dbReference type="PANTHER" id="PTHR47234">
    <property type="match status" value="1"/>
</dbReference>
<keyword evidence="14" id="KW-0675">Receptor</keyword>
<evidence type="ECO:0000256" key="3">
    <source>
        <dbReference type="ARBA" id="ARBA00022452"/>
    </source>
</evidence>
<dbReference type="Gene3D" id="2.170.130.10">
    <property type="entry name" value="TonB-dependent receptor, plug domain"/>
    <property type="match status" value="1"/>
</dbReference>
<dbReference type="InterPro" id="IPR036942">
    <property type="entry name" value="Beta-barrel_TonB_sf"/>
</dbReference>
<keyword evidence="3 8" id="KW-1134">Transmembrane beta strand</keyword>
<evidence type="ECO:0000259" key="13">
    <source>
        <dbReference type="Pfam" id="PF07715"/>
    </source>
</evidence>
<keyword evidence="11" id="KW-0732">Signal</keyword>
<dbReference type="OrthoDB" id="7051241at2"/>
<dbReference type="PANTHER" id="PTHR47234:SF2">
    <property type="entry name" value="TONB-DEPENDENT RECEPTOR"/>
    <property type="match status" value="1"/>
</dbReference>
<dbReference type="Gene3D" id="2.40.170.20">
    <property type="entry name" value="TonB-dependent receptor, beta-barrel domain"/>
    <property type="match status" value="1"/>
</dbReference>
<evidence type="ECO:0000256" key="10">
    <source>
        <dbReference type="SAM" id="MobiDB-lite"/>
    </source>
</evidence>
<evidence type="ECO:0000256" key="1">
    <source>
        <dbReference type="ARBA" id="ARBA00004571"/>
    </source>
</evidence>
<evidence type="ECO:0000256" key="5">
    <source>
        <dbReference type="ARBA" id="ARBA00023077"/>
    </source>
</evidence>
<feature type="signal peptide" evidence="11">
    <location>
        <begin position="1"/>
        <end position="25"/>
    </location>
</feature>
<evidence type="ECO:0000256" key="11">
    <source>
        <dbReference type="SAM" id="SignalP"/>
    </source>
</evidence>
<evidence type="ECO:0000256" key="6">
    <source>
        <dbReference type="ARBA" id="ARBA00023136"/>
    </source>
</evidence>
<feature type="compositionally biased region" description="Low complexity" evidence="10">
    <location>
        <begin position="31"/>
        <end position="40"/>
    </location>
</feature>
<dbReference type="InterPro" id="IPR000531">
    <property type="entry name" value="Beta-barrel_TonB"/>
</dbReference>
<dbReference type="EMBL" id="PXYI01000001">
    <property type="protein sequence ID" value="PSJ43599.1"/>
    <property type="molecule type" value="Genomic_DNA"/>
</dbReference>
<comment type="caution">
    <text evidence="14">The sequence shown here is derived from an EMBL/GenBank/DDBJ whole genome shotgun (WGS) entry which is preliminary data.</text>
</comment>
<dbReference type="InterPro" id="IPR039426">
    <property type="entry name" value="TonB-dep_rcpt-like"/>
</dbReference>
<keyword evidence="7 8" id="KW-0998">Cell outer membrane</keyword>
<protein>
    <submittedName>
        <fullName evidence="14">TonB-dependent receptor</fullName>
    </submittedName>
</protein>
<organism evidence="14 15">
    <name type="scientific">Allosphingosinicella deserti</name>
    <dbReference type="NCBI Taxonomy" id="2116704"/>
    <lineage>
        <taxon>Bacteria</taxon>
        <taxon>Pseudomonadati</taxon>
        <taxon>Pseudomonadota</taxon>
        <taxon>Alphaproteobacteria</taxon>
        <taxon>Sphingomonadales</taxon>
        <taxon>Sphingomonadaceae</taxon>
        <taxon>Allosphingosinicella</taxon>
    </lineage>
</organism>
<dbReference type="InterPro" id="IPR037066">
    <property type="entry name" value="Plug_dom_sf"/>
</dbReference>
<evidence type="ECO:0000313" key="14">
    <source>
        <dbReference type="EMBL" id="PSJ43599.1"/>
    </source>
</evidence>
<dbReference type="Proteomes" id="UP000241167">
    <property type="component" value="Unassembled WGS sequence"/>
</dbReference>
<evidence type="ECO:0000256" key="9">
    <source>
        <dbReference type="RuleBase" id="RU003357"/>
    </source>
</evidence>
<keyword evidence="6 8" id="KW-0472">Membrane</keyword>
<dbReference type="GO" id="GO:0009279">
    <property type="term" value="C:cell outer membrane"/>
    <property type="evidence" value="ECO:0007669"/>
    <property type="project" value="UniProtKB-SubCell"/>
</dbReference>
<evidence type="ECO:0000256" key="7">
    <source>
        <dbReference type="ARBA" id="ARBA00023237"/>
    </source>
</evidence>
<feature type="region of interest" description="Disordered" evidence="10">
    <location>
        <begin position="31"/>
        <end position="52"/>
    </location>
</feature>
<dbReference type="RefSeq" id="WP_106511070.1">
    <property type="nucleotide sequence ID" value="NZ_PXYI01000001.1"/>
</dbReference>
<evidence type="ECO:0000256" key="2">
    <source>
        <dbReference type="ARBA" id="ARBA00022448"/>
    </source>
</evidence>
<keyword evidence="15" id="KW-1185">Reference proteome</keyword>
<comment type="subcellular location">
    <subcellularLocation>
        <location evidence="1 8">Cell outer membrane</location>
        <topology evidence="1 8">Multi-pass membrane protein</topology>
    </subcellularLocation>
</comment>
<evidence type="ECO:0000259" key="12">
    <source>
        <dbReference type="Pfam" id="PF00593"/>
    </source>
</evidence>
<comment type="similarity">
    <text evidence="8 9">Belongs to the TonB-dependent receptor family.</text>
</comment>
<dbReference type="AlphaFoldDB" id="A0A2P7R064"/>